<keyword evidence="7" id="KW-0479">Metal-binding</keyword>
<keyword evidence="13" id="KW-1133">Transmembrane helix</keyword>
<comment type="subcellular location">
    <subcellularLocation>
        <location evidence="2">Membrane</location>
        <topology evidence="2">Single-pass membrane protein</topology>
    </subcellularLocation>
    <subcellularLocation>
        <location evidence="16">Plastid</location>
        <location evidence="16">Chloroplast outer membrane</location>
    </subcellularLocation>
</comment>
<keyword evidence="8" id="KW-0547">Nucleotide-binding</keyword>
<dbReference type="GO" id="GO:0005525">
    <property type="term" value="F:GTP binding"/>
    <property type="evidence" value="ECO:0007669"/>
    <property type="project" value="UniProtKB-KW"/>
</dbReference>
<dbReference type="Gene3D" id="3.40.50.300">
    <property type="entry name" value="P-loop containing nucleotide triphosphate hydrolases"/>
    <property type="match status" value="1"/>
</dbReference>
<dbReference type="PANTHER" id="PTHR10903:SF135">
    <property type="entry name" value="TRANSLOCASE OF CHLOROPLAST 120, CHLOROPLASTIC-RELATED"/>
    <property type="match status" value="1"/>
</dbReference>
<evidence type="ECO:0000256" key="6">
    <source>
        <dbReference type="ARBA" id="ARBA00022692"/>
    </source>
</evidence>
<evidence type="ECO:0000256" key="3">
    <source>
        <dbReference type="ARBA" id="ARBA00022448"/>
    </source>
</evidence>
<keyword evidence="4" id="KW-0150">Chloroplast</keyword>
<dbReference type="InterPro" id="IPR006703">
    <property type="entry name" value="G_AIG1"/>
</dbReference>
<feature type="domain" description="AIG1-type G" evidence="17">
    <location>
        <begin position="40"/>
        <end position="152"/>
    </location>
</feature>
<comment type="cofactor">
    <cofactor evidence="1">
        <name>Mg(2+)</name>
        <dbReference type="ChEBI" id="CHEBI:18420"/>
    </cofactor>
</comment>
<dbReference type="InterPro" id="IPR045058">
    <property type="entry name" value="GIMA/IAN/Toc"/>
</dbReference>
<evidence type="ECO:0000256" key="10">
    <source>
        <dbReference type="ARBA" id="ARBA00022805"/>
    </source>
</evidence>
<keyword evidence="15" id="KW-0472">Membrane</keyword>
<dbReference type="GeneID" id="7840924"/>
<evidence type="ECO:0000313" key="19">
    <source>
        <dbReference type="Proteomes" id="UP000009168"/>
    </source>
</evidence>
<evidence type="ECO:0000256" key="16">
    <source>
        <dbReference type="ARBA" id="ARBA00024013"/>
    </source>
</evidence>
<dbReference type="PANTHER" id="PTHR10903">
    <property type="entry name" value="GTPASE, IMAP FAMILY MEMBER-RELATED"/>
    <property type="match status" value="1"/>
</dbReference>
<dbReference type="GO" id="GO:0016787">
    <property type="term" value="F:hydrolase activity"/>
    <property type="evidence" value="ECO:0007669"/>
    <property type="project" value="UniProtKB-KW"/>
</dbReference>
<keyword evidence="9" id="KW-0378">Hydrolase</keyword>
<evidence type="ECO:0000256" key="2">
    <source>
        <dbReference type="ARBA" id="ARBA00004167"/>
    </source>
</evidence>
<keyword evidence="5" id="KW-0934">Plastid</keyword>
<organism evidence="18 19">
    <name type="scientific">Tetrahymena thermophila (strain SB210)</name>
    <dbReference type="NCBI Taxonomy" id="312017"/>
    <lineage>
        <taxon>Eukaryota</taxon>
        <taxon>Sar</taxon>
        <taxon>Alveolata</taxon>
        <taxon>Ciliophora</taxon>
        <taxon>Intramacronucleata</taxon>
        <taxon>Oligohymenophorea</taxon>
        <taxon>Hymenostomatida</taxon>
        <taxon>Tetrahymenina</taxon>
        <taxon>Tetrahymenidae</taxon>
        <taxon>Tetrahymena</taxon>
    </lineage>
</organism>
<dbReference type="GO" id="GO:0015031">
    <property type="term" value="P:protein transport"/>
    <property type="evidence" value="ECO:0007669"/>
    <property type="project" value="UniProtKB-KW"/>
</dbReference>
<proteinExistence type="predicted"/>
<evidence type="ECO:0000256" key="4">
    <source>
        <dbReference type="ARBA" id="ARBA00022528"/>
    </source>
</evidence>
<dbReference type="AlphaFoldDB" id="Q24C58"/>
<gene>
    <name evidence="18" type="ORF">TTHERM_00697140</name>
</gene>
<protein>
    <submittedName>
        <fullName evidence="18">AIG1 family protein</fullName>
    </submittedName>
</protein>
<evidence type="ECO:0000256" key="11">
    <source>
        <dbReference type="ARBA" id="ARBA00022842"/>
    </source>
</evidence>
<evidence type="ECO:0000313" key="18">
    <source>
        <dbReference type="EMBL" id="EAS05380.1"/>
    </source>
</evidence>
<keyword evidence="12" id="KW-0653">Protein transport</keyword>
<evidence type="ECO:0000259" key="17">
    <source>
        <dbReference type="Pfam" id="PF04548"/>
    </source>
</evidence>
<evidence type="ECO:0000256" key="8">
    <source>
        <dbReference type="ARBA" id="ARBA00022741"/>
    </source>
</evidence>
<dbReference type="SUPFAM" id="SSF52540">
    <property type="entry name" value="P-loop containing nucleoside triphosphate hydrolases"/>
    <property type="match status" value="1"/>
</dbReference>
<dbReference type="EMBL" id="GG662372">
    <property type="protein sequence ID" value="EAS05380.1"/>
    <property type="molecule type" value="Genomic_DNA"/>
</dbReference>
<dbReference type="RefSeq" id="XP_001025625.1">
    <property type="nucleotide sequence ID" value="XM_001025625.1"/>
</dbReference>
<dbReference type="KEGG" id="tet:TTHERM_00697140"/>
<evidence type="ECO:0000256" key="1">
    <source>
        <dbReference type="ARBA" id="ARBA00001946"/>
    </source>
</evidence>
<dbReference type="OrthoDB" id="5985928at2759"/>
<keyword evidence="10" id="KW-1002">Plastid outer membrane</keyword>
<evidence type="ECO:0000256" key="5">
    <source>
        <dbReference type="ARBA" id="ARBA00022640"/>
    </source>
</evidence>
<dbReference type="GO" id="GO:0009707">
    <property type="term" value="C:chloroplast outer membrane"/>
    <property type="evidence" value="ECO:0007669"/>
    <property type="project" value="UniProtKB-SubCell"/>
</dbReference>
<dbReference type="Pfam" id="PF04548">
    <property type="entry name" value="AIG1"/>
    <property type="match status" value="1"/>
</dbReference>
<evidence type="ECO:0000256" key="15">
    <source>
        <dbReference type="ARBA" id="ARBA00023136"/>
    </source>
</evidence>
<keyword evidence="19" id="KW-1185">Reference proteome</keyword>
<keyword evidence="3" id="KW-0813">Transport</keyword>
<evidence type="ECO:0000256" key="13">
    <source>
        <dbReference type="ARBA" id="ARBA00022989"/>
    </source>
</evidence>
<evidence type="ECO:0000256" key="9">
    <source>
        <dbReference type="ARBA" id="ARBA00022801"/>
    </source>
</evidence>
<dbReference type="GO" id="GO:0046872">
    <property type="term" value="F:metal ion binding"/>
    <property type="evidence" value="ECO:0007669"/>
    <property type="project" value="UniProtKB-KW"/>
</dbReference>
<evidence type="ECO:0000256" key="7">
    <source>
        <dbReference type="ARBA" id="ARBA00022723"/>
    </source>
</evidence>
<evidence type="ECO:0000256" key="12">
    <source>
        <dbReference type="ARBA" id="ARBA00022927"/>
    </source>
</evidence>
<name>Q24C58_TETTS</name>
<keyword evidence="11" id="KW-0460">Magnesium</keyword>
<dbReference type="InParanoid" id="Q24C58"/>
<dbReference type="Proteomes" id="UP000009168">
    <property type="component" value="Unassembled WGS sequence"/>
</dbReference>
<sequence>MLEFSNFFKQSYKKIIPAFVITIYADYQRKKWFNDQSYVKTILVLGPTGVGKSTLCNCILDANNYFKSSSSFKSQTKQIQQHSKQIINEKNHSIKINVIDTPGLFDHERSNKEIINEITQIIKNNNVDHIILMLQYSLRAKPQDQMLFKSMNYCIPINNKNSSVIVNFVFPSQNFNFEKNESESQSEQSNKEEDYVNYIKNLFSQSSVYQISIEKSNQQIKEFQNIKNKLFNDVLENSSIDDQQVKTWSEKMSELEQRDYEAMITDYCKQLTDLQKERDKVLKRFDMKKKYLNGTALGTVAAGVGVLFKYTFRGAFLIGTPFALYASNYFDILKPEVQIIEEYTQKINQKEELIKQKQASKKIDENYISKEYQFFLDFSNSTVN</sequence>
<evidence type="ECO:0000256" key="14">
    <source>
        <dbReference type="ARBA" id="ARBA00023134"/>
    </source>
</evidence>
<reference evidence="19" key="1">
    <citation type="journal article" date="2006" name="PLoS Biol.">
        <title>Macronuclear genome sequence of the ciliate Tetrahymena thermophila, a model eukaryote.</title>
        <authorList>
            <person name="Eisen J.A."/>
            <person name="Coyne R.S."/>
            <person name="Wu M."/>
            <person name="Wu D."/>
            <person name="Thiagarajan M."/>
            <person name="Wortman J.R."/>
            <person name="Badger J.H."/>
            <person name="Ren Q."/>
            <person name="Amedeo P."/>
            <person name="Jones K.M."/>
            <person name="Tallon L.J."/>
            <person name="Delcher A.L."/>
            <person name="Salzberg S.L."/>
            <person name="Silva J.C."/>
            <person name="Haas B.J."/>
            <person name="Majoros W.H."/>
            <person name="Farzad M."/>
            <person name="Carlton J.M."/>
            <person name="Smith R.K. Jr."/>
            <person name="Garg J."/>
            <person name="Pearlman R.E."/>
            <person name="Karrer K.M."/>
            <person name="Sun L."/>
            <person name="Manning G."/>
            <person name="Elde N.C."/>
            <person name="Turkewitz A.P."/>
            <person name="Asai D.J."/>
            <person name="Wilkes D.E."/>
            <person name="Wang Y."/>
            <person name="Cai H."/>
            <person name="Collins K."/>
            <person name="Stewart B.A."/>
            <person name="Lee S.R."/>
            <person name="Wilamowska K."/>
            <person name="Weinberg Z."/>
            <person name="Ruzzo W.L."/>
            <person name="Wloga D."/>
            <person name="Gaertig J."/>
            <person name="Frankel J."/>
            <person name="Tsao C.-C."/>
            <person name="Gorovsky M.A."/>
            <person name="Keeling P.J."/>
            <person name="Waller R.F."/>
            <person name="Patron N.J."/>
            <person name="Cherry J.M."/>
            <person name="Stover N.A."/>
            <person name="Krieger C.J."/>
            <person name="del Toro C."/>
            <person name="Ryder H.F."/>
            <person name="Williamson S.C."/>
            <person name="Barbeau R.A."/>
            <person name="Hamilton E.P."/>
            <person name="Orias E."/>
        </authorList>
    </citation>
    <scope>NUCLEOTIDE SEQUENCE [LARGE SCALE GENOMIC DNA]</scope>
    <source>
        <strain evidence="19">SB210</strain>
    </source>
</reference>
<accession>Q24C58</accession>
<keyword evidence="6" id="KW-0812">Transmembrane</keyword>
<keyword evidence="14" id="KW-0342">GTP-binding</keyword>
<dbReference type="HOGENOM" id="CLU_720580_0_0_1"/>
<dbReference type="InterPro" id="IPR027417">
    <property type="entry name" value="P-loop_NTPase"/>
</dbReference>